<keyword evidence="2" id="KW-1185">Reference proteome</keyword>
<accession>A0A4D6M1V8</accession>
<dbReference type="Proteomes" id="UP000501690">
    <property type="component" value="Linkage Group LG5"/>
</dbReference>
<gene>
    <name evidence="1" type="ORF">DEO72_LG5g2102</name>
</gene>
<protein>
    <submittedName>
        <fullName evidence="1">Uncharacterized protein</fullName>
    </submittedName>
</protein>
<name>A0A4D6M1V8_VIGUN</name>
<evidence type="ECO:0000313" key="1">
    <source>
        <dbReference type="EMBL" id="QCD94024.1"/>
    </source>
</evidence>
<reference evidence="1 2" key="1">
    <citation type="submission" date="2019-04" db="EMBL/GenBank/DDBJ databases">
        <title>An improved genome assembly and genetic linkage map for asparagus bean, Vigna unguiculata ssp. sesquipedialis.</title>
        <authorList>
            <person name="Xia Q."/>
            <person name="Zhang R."/>
            <person name="Dong Y."/>
        </authorList>
    </citation>
    <scope>NUCLEOTIDE SEQUENCE [LARGE SCALE GENOMIC DNA]</scope>
    <source>
        <tissue evidence="1">Leaf</tissue>
    </source>
</reference>
<dbReference type="EMBL" id="CP039349">
    <property type="protein sequence ID" value="QCD94024.1"/>
    <property type="molecule type" value="Genomic_DNA"/>
</dbReference>
<dbReference type="AlphaFoldDB" id="A0A4D6M1V8"/>
<proteinExistence type="predicted"/>
<evidence type="ECO:0000313" key="2">
    <source>
        <dbReference type="Proteomes" id="UP000501690"/>
    </source>
</evidence>
<organism evidence="1 2">
    <name type="scientific">Vigna unguiculata</name>
    <name type="common">Cowpea</name>
    <dbReference type="NCBI Taxonomy" id="3917"/>
    <lineage>
        <taxon>Eukaryota</taxon>
        <taxon>Viridiplantae</taxon>
        <taxon>Streptophyta</taxon>
        <taxon>Embryophyta</taxon>
        <taxon>Tracheophyta</taxon>
        <taxon>Spermatophyta</taxon>
        <taxon>Magnoliopsida</taxon>
        <taxon>eudicotyledons</taxon>
        <taxon>Gunneridae</taxon>
        <taxon>Pentapetalae</taxon>
        <taxon>rosids</taxon>
        <taxon>fabids</taxon>
        <taxon>Fabales</taxon>
        <taxon>Fabaceae</taxon>
        <taxon>Papilionoideae</taxon>
        <taxon>50 kb inversion clade</taxon>
        <taxon>NPAAA clade</taxon>
        <taxon>indigoferoid/millettioid clade</taxon>
        <taxon>Phaseoleae</taxon>
        <taxon>Vigna</taxon>
    </lineage>
</organism>
<sequence length="74" mass="8044">MGTSNQSSLAYLFDRGIGAGALSGMGRVRGNGVIIFVKNSMENWVSGIFPETAWRVARERQATHAPDLVSGYQR</sequence>